<protein>
    <submittedName>
        <fullName evidence="2">Uncharacterized protein</fullName>
    </submittedName>
</protein>
<dbReference type="RefSeq" id="WP_281024160.1">
    <property type="nucleotide sequence ID" value="NZ_CP157968.1"/>
</dbReference>
<dbReference type="EMBL" id="CP157968">
    <property type="protein sequence ID" value="XBU02479.1"/>
    <property type="molecule type" value="Genomic_DNA"/>
</dbReference>
<feature type="chain" id="PRO_5043369526" evidence="1">
    <location>
        <begin position="21"/>
        <end position="40"/>
    </location>
</feature>
<name>A0AAU7SJP4_9HYPH</name>
<organism evidence="2">
    <name type="scientific">Rhizobium sp. ZPR4</name>
    <dbReference type="NCBI Taxonomy" id="3158966"/>
    <lineage>
        <taxon>Bacteria</taxon>
        <taxon>Pseudomonadati</taxon>
        <taxon>Pseudomonadota</taxon>
        <taxon>Alphaproteobacteria</taxon>
        <taxon>Hyphomicrobiales</taxon>
        <taxon>Rhizobiaceae</taxon>
        <taxon>Rhizobium/Agrobacterium group</taxon>
        <taxon>Rhizobium</taxon>
    </lineage>
</organism>
<accession>A0AAU7SJP4</accession>
<feature type="signal peptide" evidence="1">
    <location>
        <begin position="1"/>
        <end position="20"/>
    </location>
</feature>
<sequence>MIRLVIGAALALAALTWSNAQCMQMPTGFSLPSSSVFAAD</sequence>
<reference evidence="2" key="1">
    <citation type="submission" date="2024-06" db="EMBL/GenBank/DDBJ databases">
        <authorList>
            <person name="Li T."/>
            <person name="Gao R."/>
        </authorList>
    </citation>
    <scope>NUCLEOTIDE SEQUENCE</scope>
    <source>
        <strain evidence="2">ZPR4</strain>
    </source>
</reference>
<proteinExistence type="predicted"/>
<keyword evidence="1" id="KW-0732">Signal</keyword>
<dbReference type="AlphaFoldDB" id="A0AAU7SJP4"/>
<evidence type="ECO:0000313" key="2">
    <source>
        <dbReference type="EMBL" id="XBU02479.1"/>
    </source>
</evidence>
<evidence type="ECO:0000256" key="1">
    <source>
        <dbReference type="SAM" id="SignalP"/>
    </source>
</evidence>
<gene>
    <name evidence="2" type="ORF">ABOK31_26285</name>
</gene>